<dbReference type="PROSITE" id="PS50158">
    <property type="entry name" value="ZF_CCHC"/>
    <property type="match status" value="1"/>
</dbReference>
<reference evidence="4" key="1">
    <citation type="submission" date="2007-07" db="EMBL/GenBank/DDBJ databases">
        <title>PCAP assembly of the Caenorhabditis remanei genome.</title>
        <authorList>
            <consortium name="The Caenorhabditis remanei Sequencing Consortium"/>
            <person name="Wilson R.K."/>
        </authorList>
    </citation>
    <scope>NUCLEOTIDE SEQUENCE [LARGE SCALE GENOMIC DNA]</scope>
    <source>
        <strain evidence="4">PB4641</strain>
    </source>
</reference>
<keyword evidence="1" id="KW-0479">Metal-binding</keyword>
<evidence type="ECO:0000256" key="2">
    <source>
        <dbReference type="SAM" id="MobiDB-lite"/>
    </source>
</evidence>
<evidence type="ECO:0000259" key="3">
    <source>
        <dbReference type="PROSITE" id="PS50158"/>
    </source>
</evidence>
<dbReference type="InParanoid" id="E3M6Q8"/>
<dbReference type="Gene3D" id="4.10.60.10">
    <property type="entry name" value="Zinc finger, CCHC-type"/>
    <property type="match status" value="1"/>
</dbReference>
<keyword evidence="5" id="KW-1185">Reference proteome</keyword>
<dbReference type="eggNOG" id="ENOG502TKKM">
    <property type="taxonomic scope" value="Eukaryota"/>
</dbReference>
<dbReference type="InterPro" id="IPR001878">
    <property type="entry name" value="Znf_CCHC"/>
</dbReference>
<evidence type="ECO:0000256" key="1">
    <source>
        <dbReference type="PROSITE-ProRule" id="PRU00047"/>
    </source>
</evidence>
<dbReference type="GO" id="GO:0019899">
    <property type="term" value="F:enzyme binding"/>
    <property type="evidence" value="ECO:0007669"/>
    <property type="project" value="UniProtKB-ARBA"/>
</dbReference>
<feature type="domain" description="CCHC-type" evidence="3">
    <location>
        <begin position="412"/>
        <end position="427"/>
    </location>
</feature>
<evidence type="ECO:0000313" key="5">
    <source>
        <dbReference type="Proteomes" id="UP000008281"/>
    </source>
</evidence>
<feature type="compositionally biased region" description="Low complexity" evidence="2">
    <location>
        <begin position="391"/>
        <end position="404"/>
    </location>
</feature>
<feature type="region of interest" description="Disordered" evidence="2">
    <location>
        <begin position="1"/>
        <end position="63"/>
    </location>
</feature>
<dbReference type="Pfam" id="PF03732">
    <property type="entry name" value="Retrotrans_gag"/>
    <property type="match status" value="1"/>
</dbReference>
<feature type="compositionally biased region" description="Pro residues" evidence="2">
    <location>
        <begin position="7"/>
        <end position="22"/>
    </location>
</feature>
<dbReference type="GO" id="GO:0005737">
    <property type="term" value="C:cytoplasm"/>
    <property type="evidence" value="ECO:0007669"/>
    <property type="project" value="UniProtKB-ARBA"/>
</dbReference>
<evidence type="ECO:0000313" key="4">
    <source>
        <dbReference type="EMBL" id="EFO92879.1"/>
    </source>
</evidence>
<keyword evidence="1" id="KW-0863">Zinc-finger</keyword>
<accession>E3M6Q8</accession>
<dbReference type="SMART" id="SM00343">
    <property type="entry name" value="ZnF_C2HC"/>
    <property type="match status" value="1"/>
</dbReference>
<dbReference type="OMA" id="PHENFAT"/>
<dbReference type="InterPro" id="IPR036875">
    <property type="entry name" value="Znf_CCHC_sf"/>
</dbReference>
<gene>
    <name evidence="4" type="ORF">CRE_09999</name>
</gene>
<feature type="region of interest" description="Disordered" evidence="2">
    <location>
        <begin position="432"/>
        <end position="472"/>
    </location>
</feature>
<dbReference type="GO" id="GO:0003676">
    <property type="term" value="F:nucleic acid binding"/>
    <property type="evidence" value="ECO:0007669"/>
    <property type="project" value="InterPro"/>
</dbReference>
<dbReference type="Proteomes" id="UP000008281">
    <property type="component" value="Unassembled WGS sequence"/>
</dbReference>
<keyword evidence="1" id="KW-0862">Zinc</keyword>
<dbReference type="SUPFAM" id="SSF57756">
    <property type="entry name" value="Retrovirus zinc finger-like domains"/>
    <property type="match status" value="1"/>
</dbReference>
<dbReference type="AlphaFoldDB" id="E3M6Q8"/>
<dbReference type="GO" id="GO:0008270">
    <property type="term" value="F:zinc ion binding"/>
    <property type="evidence" value="ECO:0007669"/>
    <property type="project" value="UniProtKB-KW"/>
</dbReference>
<feature type="compositionally biased region" description="Low complexity" evidence="2">
    <location>
        <begin position="438"/>
        <end position="450"/>
    </location>
</feature>
<feature type="compositionally biased region" description="Low complexity" evidence="2">
    <location>
        <begin position="43"/>
        <end position="52"/>
    </location>
</feature>
<protein>
    <recommendedName>
        <fullName evidence="3">CCHC-type domain-containing protein</fullName>
    </recommendedName>
</protein>
<name>E3M6Q8_CAERE</name>
<feature type="region of interest" description="Disordered" evidence="2">
    <location>
        <begin position="379"/>
        <end position="410"/>
    </location>
</feature>
<dbReference type="STRING" id="31234.E3M6Q8"/>
<dbReference type="Pfam" id="PF00098">
    <property type="entry name" value="zf-CCHC"/>
    <property type="match status" value="1"/>
</dbReference>
<dbReference type="EMBL" id="DS268426">
    <property type="protein sequence ID" value="EFO92879.1"/>
    <property type="molecule type" value="Genomic_DNA"/>
</dbReference>
<dbReference type="PANTHER" id="PTHR33223:SF6">
    <property type="entry name" value="CCHC-TYPE DOMAIN-CONTAINING PROTEIN"/>
    <property type="match status" value="1"/>
</dbReference>
<dbReference type="InterPro" id="IPR005162">
    <property type="entry name" value="Retrotrans_gag_dom"/>
</dbReference>
<dbReference type="HOGENOM" id="CLU_477855_0_0_1"/>
<dbReference type="OrthoDB" id="5819653at2759"/>
<dbReference type="PANTHER" id="PTHR33223">
    <property type="entry name" value="CCHC-TYPE DOMAIN-CONTAINING PROTEIN"/>
    <property type="match status" value="1"/>
</dbReference>
<proteinExistence type="predicted"/>
<sequence length="525" mass="58139">MVVPRSPTDPPLQLQPPPPPALPLQATSSIIGPQAPESHEQVTATAPTTSTAPPAPQSPSGNITLESETCLGNLRAASKLTTTNLLSLRDAVVTDLGCIHERMHAITSLSADRFEAMENRLRTVEGKSGNSTGSYAQLKVPSPLVLVTQNRIETPHPRADPASAPPVLNEEVDEFATPLAPKMPPRVRLPFINVLGNKATSSISPFSGAPHENFATFVRSFTDHANAAKTPLSEEDKRAVFLTYLTDYARDKAEEVIEKNNAATFKDLVDNLKATFQDPTRSEMERQQLRSCSQRSDESVDTFCTRVRRLAQSAYVDKTRDYIQEKAKEAFIDGLLFNLKFHVKGESPQTFQDALNSAIKFELLLSEAAKSNTIVPQGLSVVPSHPSQSAPQSFTQPQQRPQQRSPRRNTACYECGREGHFAADCRRRQNQQRFAAPRNNNNYYRNNGNRSQRPQFPRNDPVEHHQIPHHPAGNRYIQAVTPVENSLIEKLRDDLKVSQNQVEALIKRNSELSTATNPTPVIETA</sequence>
<organism evidence="5">
    <name type="scientific">Caenorhabditis remanei</name>
    <name type="common">Caenorhabditis vulgaris</name>
    <dbReference type="NCBI Taxonomy" id="31234"/>
    <lineage>
        <taxon>Eukaryota</taxon>
        <taxon>Metazoa</taxon>
        <taxon>Ecdysozoa</taxon>
        <taxon>Nematoda</taxon>
        <taxon>Chromadorea</taxon>
        <taxon>Rhabditida</taxon>
        <taxon>Rhabditina</taxon>
        <taxon>Rhabditomorpha</taxon>
        <taxon>Rhabditoidea</taxon>
        <taxon>Rhabditidae</taxon>
        <taxon>Peloderinae</taxon>
        <taxon>Caenorhabditis</taxon>
    </lineage>
</organism>